<name>A0A1H6TCW9_9FIRM</name>
<organism evidence="1 2">
    <name type="scientific">Propionispira arboris</name>
    <dbReference type="NCBI Taxonomy" id="84035"/>
    <lineage>
        <taxon>Bacteria</taxon>
        <taxon>Bacillati</taxon>
        <taxon>Bacillota</taxon>
        <taxon>Negativicutes</taxon>
        <taxon>Selenomonadales</taxon>
        <taxon>Selenomonadaceae</taxon>
        <taxon>Propionispira</taxon>
    </lineage>
</organism>
<dbReference type="EMBL" id="FNZK01000001">
    <property type="protein sequence ID" value="SEI77878.1"/>
    <property type="molecule type" value="Genomic_DNA"/>
</dbReference>
<evidence type="ECO:0000313" key="1">
    <source>
        <dbReference type="EMBL" id="SEI77878.1"/>
    </source>
</evidence>
<sequence length="50" mass="5922">MFYYKCLSLNIQVIFTKIGLDVYFNYIERIKEITFSLSVCQEWGIGIPHS</sequence>
<accession>A0A1H6TCW9</accession>
<dbReference type="AlphaFoldDB" id="A0A1H6TCW9"/>
<proteinExistence type="predicted"/>
<reference evidence="1 2" key="1">
    <citation type="submission" date="2016-10" db="EMBL/GenBank/DDBJ databases">
        <authorList>
            <person name="de Groot N.N."/>
        </authorList>
    </citation>
    <scope>NUCLEOTIDE SEQUENCE [LARGE SCALE GENOMIC DNA]</scope>
    <source>
        <strain evidence="1 2">DSM 2179</strain>
    </source>
</reference>
<protein>
    <submittedName>
        <fullName evidence="1">Uncharacterized protein</fullName>
    </submittedName>
</protein>
<gene>
    <name evidence="1" type="ORF">SAMN05660742_10118</name>
</gene>
<keyword evidence="2" id="KW-1185">Reference proteome</keyword>
<dbReference type="Proteomes" id="UP000199662">
    <property type="component" value="Unassembled WGS sequence"/>
</dbReference>
<evidence type="ECO:0000313" key="2">
    <source>
        <dbReference type="Proteomes" id="UP000199662"/>
    </source>
</evidence>
<dbReference type="STRING" id="84035.SAMN05660742_10118"/>